<evidence type="ECO:0000259" key="7">
    <source>
        <dbReference type="Pfam" id="PF18962"/>
    </source>
</evidence>
<evidence type="ECO:0000313" key="9">
    <source>
        <dbReference type="Proteomes" id="UP000637774"/>
    </source>
</evidence>
<comment type="similarity">
    <text evidence="2 5">Belongs to the glycosyl hydrolase 43 family.</text>
</comment>
<gene>
    <name evidence="8" type="ORF">GCM10011495_13330</name>
</gene>
<evidence type="ECO:0000256" key="4">
    <source>
        <dbReference type="ARBA" id="ARBA00023295"/>
    </source>
</evidence>
<dbReference type="CDD" id="cd00161">
    <property type="entry name" value="beta-trefoil_Ricin-like"/>
    <property type="match status" value="1"/>
</dbReference>
<protein>
    <recommendedName>
        <fullName evidence="10">T9SS type A sorting domain-containing protein</fullName>
    </recommendedName>
</protein>
<dbReference type="InterPro" id="IPR050727">
    <property type="entry name" value="GH43_arabinanases"/>
</dbReference>
<keyword evidence="3 5" id="KW-0378">Hydrolase</keyword>
<organism evidence="8 9">
    <name type="scientific">Hymenobacter frigidus</name>
    <dbReference type="NCBI Taxonomy" id="1524095"/>
    <lineage>
        <taxon>Bacteria</taxon>
        <taxon>Pseudomonadati</taxon>
        <taxon>Bacteroidota</taxon>
        <taxon>Cytophagia</taxon>
        <taxon>Cytophagales</taxon>
        <taxon>Hymenobacteraceae</taxon>
        <taxon>Hymenobacter</taxon>
    </lineage>
</organism>
<dbReference type="EMBL" id="BMGY01000009">
    <property type="protein sequence ID" value="GGH83510.1"/>
    <property type="molecule type" value="Genomic_DNA"/>
</dbReference>
<dbReference type="InterPro" id="IPR026444">
    <property type="entry name" value="Secre_tail"/>
</dbReference>
<dbReference type="SUPFAM" id="SSF50370">
    <property type="entry name" value="Ricin B-like lectins"/>
    <property type="match status" value="1"/>
</dbReference>
<keyword evidence="4 5" id="KW-0326">Glycosidase</keyword>
<name>A0ABQ1ZZX0_9BACT</name>
<comment type="pathway">
    <text evidence="1">Glycan metabolism; L-arabinan degradation.</text>
</comment>
<evidence type="ECO:0000256" key="5">
    <source>
        <dbReference type="RuleBase" id="RU361187"/>
    </source>
</evidence>
<dbReference type="Pfam" id="PF04616">
    <property type="entry name" value="Glyco_hydro_43"/>
    <property type="match status" value="1"/>
</dbReference>
<dbReference type="PANTHER" id="PTHR43301:SF3">
    <property type="entry name" value="ARABINAN ENDO-1,5-ALPHA-L-ARABINOSIDASE A-RELATED"/>
    <property type="match status" value="1"/>
</dbReference>
<dbReference type="Pfam" id="PF14200">
    <property type="entry name" value="RicinB_lectin_2"/>
    <property type="match status" value="1"/>
</dbReference>
<dbReference type="SUPFAM" id="SSF75005">
    <property type="entry name" value="Arabinanase/levansucrase/invertase"/>
    <property type="match status" value="1"/>
</dbReference>
<dbReference type="NCBIfam" id="TIGR04183">
    <property type="entry name" value="Por_Secre_tail"/>
    <property type="match status" value="1"/>
</dbReference>
<evidence type="ECO:0000256" key="3">
    <source>
        <dbReference type="ARBA" id="ARBA00022801"/>
    </source>
</evidence>
<feature type="domain" description="Ricin B lectin" evidence="6">
    <location>
        <begin position="403"/>
        <end position="491"/>
    </location>
</feature>
<dbReference type="InterPro" id="IPR035992">
    <property type="entry name" value="Ricin_B-like_lectins"/>
</dbReference>
<keyword evidence="9" id="KW-1185">Reference proteome</keyword>
<dbReference type="RefSeq" id="WP_188561278.1">
    <property type="nucleotide sequence ID" value="NZ_BMGY01000009.1"/>
</dbReference>
<accession>A0ABQ1ZZX0</accession>
<dbReference type="CDD" id="cd08998">
    <property type="entry name" value="GH43_Arb43a-like"/>
    <property type="match status" value="1"/>
</dbReference>
<evidence type="ECO:0000256" key="1">
    <source>
        <dbReference type="ARBA" id="ARBA00004834"/>
    </source>
</evidence>
<dbReference type="InterPro" id="IPR000772">
    <property type="entry name" value="Ricin_B_lectin"/>
</dbReference>
<dbReference type="InterPro" id="IPR023296">
    <property type="entry name" value="Glyco_hydro_beta-prop_sf"/>
</dbReference>
<evidence type="ECO:0000256" key="2">
    <source>
        <dbReference type="ARBA" id="ARBA00009865"/>
    </source>
</evidence>
<dbReference type="Pfam" id="PF18962">
    <property type="entry name" value="Por_Secre_tail"/>
    <property type="match status" value="1"/>
</dbReference>
<dbReference type="Gene3D" id="2.115.10.20">
    <property type="entry name" value="Glycosyl hydrolase domain, family 43"/>
    <property type="match status" value="1"/>
</dbReference>
<dbReference type="PROSITE" id="PS50231">
    <property type="entry name" value="RICIN_B_LECTIN"/>
    <property type="match status" value="1"/>
</dbReference>
<dbReference type="Proteomes" id="UP000637774">
    <property type="component" value="Unassembled WGS sequence"/>
</dbReference>
<comment type="caution">
    <text evidence="8">The sequence shown here is derived from an EMBL/GenBank/DDBJ whole genome shotgun (WGS) entry which is preliminary data.</text>
</comment>
<evidence type="ECO:0000313" key="8">
    <source>
        <dbReference type="EMBL" id="GGH83510.1"/>
    </source>
</evidence>
<proteinExistence type="inferred from homology"/>
<reference evidence="9" key="1">
    <citation type="journal article" date="2019" name="Int. J. Syst. Evol. Microbiol.">
        <title>The Global Catalogue of Microorganisms (GCM) 10K type strain sequencing project: providing services to taxonomists for standard genome sequencing and annotation.</title>
        <authorList>
            <consortium name="The Broad Institute Genomics Platform"/>
            <consortium name="The Broad Institute Genome Sequencing Center for Infectious Disease"/>
            <person name="Wu L."/>
            <person name="Ma J."/>
        </authorList>
    </citation>
    <scope>NUCLEOTIDE SEQUENCE [LARGE SCALE GENOMIC DNA]</scope>
    <source>
        <strain evidence="9">CGMCC 1.14966</strain>
    </source>
</reference>
<dbReference type="PANTHER" id="PTHR43301">
    <property type="entry name" value="ARABINAN ENDO-1,5-ALPHA-L-ARABINOSIDASE"/>
    <property type="match status" value="1"/>
</dbReference>
<dbReference type="Gene3D" id="2.80.10.50">
    <property type="match status" value="1"/>
</dbReference>
<sequence>MKSIFTFVNQPLADARSSFATGWLLGWSPLPGYLVRACRVAMLLLVLLGAGSRPAQALQGNDNSHDPSSIVKDGSKYWVFTTGDGIYAMFSTDLVKWESGPRPVFANGTWPAWINGRVPGFAGTFWAPECIFRNGKYYLYYSCSTFGSNVSAIGLATNVTLDPASPDYNWVDQGEVVSTSSSSASNAIDPAVVTDASGGLWMTYGSFFKGLALIKLDGTTGKRSGTSFYWLAGNVSATGTRNNSGSEAPYIVRNGSYYYLFLNKGACCKGASSTYYIQVGRATSITGPYLDKNGVDLNKDGGTTLIATNGSYVGPGHAGLFVENGANYFTHHYYDANDNGRARLSVGNLGWDGASWPFITRDWLAAGRYEVANANSGKVWDAWGCTGAQGQAVAQGTRSGALCQQWNFAPVGNGEYKITAAVGAGLAVDVVNNSPANGAQLQLYPYSGIAGQRFKIERASTGAYVFSSANGNRVVEVPGCSTTAGVQLALYDYLANNCQKWTVSASASARPLATQAPQAKPFSVAPNPAAQGRFVVALGEELTAESVTITLSDMQGRLVYARSSAGQAAVTVAADVRAGLYLLRVSGARRSHTEKVVVQ</sequence>
<feature type="domain" description="Secretion system C-terminal sorting" evidence="7">
    <location>
        <begin position="526"/>
        <end position="598"/>
    </location>
</feature>
<evidence type="ECO:0008006" key="10">
    <source>
        <dbReference type="Google" id="ProtNLM"/>
    </source>
</evidence>
<evidence type="ECO:0000259" key="6">
    <source>
        <dbReference type="Pfam" id="PF14200"/>
    </source>
</evidence>
<dbReference type="InterPro" id="IPR006710">
    <property type="entry name" value="Glyco_hydro_43"/>
</dbReference>